<dbReference type="Proteomes" id="UP000007752">
    <property type="component" value="Chromosome 4"/>
</dbReference>
<reference evidence="2" key="2">
    <citation type="submission" date="2008-12" db="EMBL/GenBank/DDBJ databases">
        <title>Improved gene annotation of the rice (Oryza sativa) genomes.</title>
        <authorList>
            <person name="Wang J."/>
            <person name="Li R."/>
            <person name="Fan W."/>
            <person name="Huang Q."/>
            <person name="Zhang J."/>
            <person name="Zhou Y."/>
            <person name="Hu Y."/>
            <person name="Zi S."/>
            <person name="Li J."/>
            <person name="Ni P."/>
            <person name="Zheng H."/>
            <person name="Zhang Y."/>
            <person name="Zhao M."/>
            <person name="Hao Q."/>
            <person name="McDermott J."/>
            <person name="Samudrala R."/>
            <person name="Kristiansen K."/>
            <person name="Wong G.K.-S."/>
        </authorList>
    </citation>
    <scope>NUCLEOTIDE SEQUENCE</scope>
</reference>
<feature type="region of interest" description="Disordered" evidence="1">
    <location>
        <begin position="1"/>
        <end position="48"/>
    </location>
</feature>
<evidence type="ECO:0000256" key="1">
    <source>
        <dbReference type="SAM" id="MobiDB-lite"/>
    </source>
</evidence>
<feature type="compositionally biased region" description="Pro residues" evidence="1">
    <location>
        <begin position="1"/>
        <end position="11"/>
    </location>
</feature>
<accession>A0A8J8XUF4</accession>
<gene>
    <name evidence="2" type="ORF">OsJ_13981</name>
</gene>
<name>A0A8J8XUF4_ORYSJ</name>
<organism evidence="2">
    <name type="scientific">Oryza sativa subsp. japonica</name>
    <name type="common">Rice</name>
    <dbReference type="NCBI Taxonomy" id="39947"/>
    <lineage>
        <taxon>Eukaryota</taxon>
        <taxon>Viridiplantae</taxon>
        <taxon>Streptophyta</taxon>
        <taxon>Embryophyta</taxon>
        <taxon>Tracheophyta</taxon>
        <taxon>Spermatophyta</taxon>
        <taxon>Magnoliopsida</taxon>
        <taxon>Liliopsida</taxon>
        <taxon>Poales</taxon>
        <taxon>Poaceae</taxon>
        <taxon>BOP clade</taxon>
        <taxon>Oryzoideae</taxon>
        <taxon>Oryzeae</taxon>
        <taxon>Oryzinae</taxon>
        <taxon>Oryza</taxon>
        <taxon>Oryza sativa</taxon>
    </lineage>
</organism>
<protein>
    <submittedName>
        <fullName evidence="2">Uncharacterized protein</fullName>
    </submittedName>
</protein>
<evidence type="ECO:0000313" key="2">
    <source>
        <dbReference type="EMBL" id="EAZ29927.1"/>
    </source>
</evidence>
<reference evidence="2" key="1">
    <citation type="journal article" date="2005" name="PLoS Biol.">
        <title>The genomes of Oryza sativa: a history of duplications.</title>
        <authorList>
            <person name="Yu J."/>
            <person name="Wang J."/>
            <person name="Lin W."/>
            <person name="Li S."/>
            <person name="Li H."/>
            <person name="Zhou J."/>
            <person name="Ni P."/>
            <person name="Dong W."/>
            <person name="Hu S."/>
            <person name="Zeng C."/>
            <person name="Zhang J."/>
            <person name="Zhang Y."/>
            <person name="Li R."/>
            <person name="Xu Z."/>
            <person name="Li S."/>
            <person name="Li X."/>
            <person name="Zheng H."/>
            <person name="Cong L."/>
            <person name="Lin L."/>
            <person name="Yin J."/>
            <person name="Geng J."/>
            <person name="Li G."/>
            <person name="Shi J."/>
            <person name="Liu J."/>
            <person name="Lv H."/>
            <person name="Li J."/>
            <person name="Wang J."/>
            <person name="Deng Y."/>
            <person name="Ran L."/>
            <person name="Shi X."/>
            <person name="Wang X."/>
            <person name="Wu Q."/>
            <person name="Li C."/>
            <person name="Ren X."/>
            <person name="Wang J."/>
            <person name="Wang X."/>
            <person name="Li D."/>
            <person name="Liu D."/>
            <person name="Zhang X."/>
            <person name="Ji Z."/>
            <person name="Zhao W."/>
            <person name="Sun Y."/>
            <person name="Zhang Z."/>
            <person name="Bao J."/>
            <person name="Han Y."/>
            <person name="Dong L."/>
            <person name="Ji J."/>
            <person name="Chen P."/>
            <person name="Wu S."/>
            <person name="Liu J."/>
            <person name="Xiao Y."/>
            <person name="Bu D."/>
            <person name="Tan J."/>
            <person name="Yang L."/>
            <person name="Ye C."/>
            <person name="Zhang J."/>
            <person name="Xu J."/>
            <person name="Zhou Y."/>
            <person name="Yu Y."/>
            <person name="Zhang B."/>
            <person name="Zhuang S."/>
            <person name="Wei H."/>
            <person name="Liu B."/>
            <person name="Lei M."/>
            <person name="Yu H."/>
            <person name="Li Y."/>
            <person name="Xu H."/>
            <person name="Wei S."/>
            <person name="He X."/>
            <person name="Fang L."/>
            <person name="Zhang Z."/>
            <person name="Zhang Y."/>
            <person name="Huang X."/>
            <person name="Su Z."/>
            <person name="Tong W."/>
            <person name="Li J."/>
            <person name="Tong Z."/>
            <person name="Li S."/>
            <person name="Ye J."/>
            <person name="Wang L."/>
            <person name="Fang L."/>
            <person name="Lei T."/>
            <person name="Chen C."/>
            <person name="Chen H."/>
            <person name="Xu Z."/>
            <person name="Li H."/>
            <person name="Huang H."/>
            <person name="Zhang F."/>
            <person name="Xu H."/>
            <person name="Li N."/>
            <person name="Zhao C."/>
            <person name="Li S."/>
            <person name="Dong L."/>
            <person name="Huang Y."/>
            <person name="Li L."/>
            <person name="Xi Y."/>
            <person name="Qi Q."/>
            <person name="Li W."/>
            <person name="Zhang B."/>
            <person name="Hu W."/>
            <person name="Zhang Y."/>
            <person name="Tian X."/>
            <person name="Jiao Y."/>
            <person name="Liang X."/>
            <person name="Jin J."/>
            <person name="Gao L."/>
            <person name="Zheng W."/>
            <person name="Hao B."/>
            <person name="Liu S."/>
            <person name="Wang W."/>
            <person name="Yuan L."/>
            <person name="Cao M."/>
            <person name="McDermott J."/>
            <person name="Samudrala R."/>
            <person name="Wang J."/>
            <person name="Wong G.K."/>
            <person name="Yang H."/>
        </authorList>
    </citation>
    <scope>NUCLEOTIDE SEQUENCE [LARGE SCALE GENOMIC DNA]</scope>
</reference>
<dbReference type="AlphaFoldDB" id="A0A8J8XUF4"/>
<dbReference type="EMBL" id="CM000141">
    <property type="protein sequence ID" value="EAZ29927.1"/>
    <property type="molecule type" value="Genomic_DNA"/>
</dbReference>
<sequence length="104" mass="10871">MAVPTIKPPPEASSKSREEAACSEASATGLSRRVPNTNGWPRVKGKHPHRRCLSACLCPILANLRGIDVPIDGPKGGHGAHNCIGSASSSFLAAMGRRKFVSPS</sequence>
<proteinExistence type="predicted"/>